<dbReference type="EMBL" id="SHKO01000001">
    <property type="protein sequence ID" value="RZT99460.1"/>
    <property type="molecule type" value="Genomic_DNA"/>
</dbReference>
<organism evidence="1 2">
    <name type="scientific">Advenella incenata</name>
    <dbReference type="NCBI Taxonomy" id="267800"/>
    <lineage>
        <taxon>Bacteria</taxon>
        <taxon>Pseudomonadati</taxon>
        <taxon>Pseudomonadota</taxon>
        <taxon>Betaproteobacteria</taxon>
        <taxon>Burkholderiales</taxon>
        <taxon>Alcaligenaceae</taxon>
    </lineage>
</organism>
<dbReference type="InterPro" id="IPR026337">
    <property type="entry name" value="AKG_HExxH"/>
</dbReference>
<keyword evidence="2" id="KW-1185">Reference proteome</keyword>
<dbReference type="Proteomes" id="UP000293398">
    <property type="component" value="Unassembled WGS sequence"/>
</dbReference>
<dbReference type="RefSeq" id="WP_130303517.1">
    <property type="nucleotide sequence ID" value="NZ_SHKO01000001.1"/>
</dbReference>
<evidence type="ECO:0000313" key="2">
    <source>
        <dbReference type="Proteomes" id="UP000293398"/>
    </source>
</evidence>
<proteinExistence type="predicted"/>
<gene>
    <name evidence="1" type="ORF">EV681_1246</name>
</gene>
<accession>A0A4Q7VSD6</accession>
<evidence type="ECO:0008006" key="3">
    <source>
        <dbReference type="Google" id="ProtNLM"/>
    </source>
</evidence>
<name>A0A4Q7VSD6_9BURK</name>
<evidence type="ECO:0000313" key="1">
    <source>
        <dbReference type="EMBL" id="RZT99460.1"/>
    </source>
</evidence>
<comment type="caution">
    <text evidence="1">The sequence shown here is derived from an EMBL/GenBank/DDBJ whole genome shotgun (WGS) entry which is preliminary data.</text>
</comment>
<dbReference type="AlphaFoldDB" id="A0A4Q7VSD6"/>
<dbReference type="OrthoDB" id="3078327at2"/>
<dbReference type="NCBIfam" id="TIGR04267">
    <property type="entry name" value="mod_HExxH"/>
    <property type="match status" value="1"/>
</dbReference>
<reference evidence="1 2" key="1">
    <citation type="submission" date="2019-02" db="EMBL/GenBank/DDBJ databases">
        <title>Genomic Encyclopedia of Type Strains, Phase IV (KMG-IV): sequencing the most valuable type-strain genomes for metagenomic binning, comparative biology and taxonomic classification.</title>
        <authorList>
            <person name="Goeker M."/>
        </authorList>
    </citation>
    <scope>NUCLEOTIDE SEQUENCE [LARGE SCALE GENOMIC DNA]</scope>
    <source>
        <strain evidence="1 2">DSM 23814</strain>
    </source>
</reference>
<protein>
    <recommendedName>
        <fullName evidence="3">HEXXH motif-containing protein</fullName>
    </recommendedName>
</protein>
<sequence length="291" mass="33142">MLLQTDLDTQVRNIMGMIALSDLDLARNTNDFLTLGKAYRNIISSLQQRPTSDQISTNIIFGFEESRKFSSYLTKDALSLLDDKKQNNVIEDTLDFEAEEKAVLIDKALNLLNILDYEYSQLFKTLVTDIFIMPSGCARGGTTSAAVGIIWANPRCYYKVAEVLEFLIHEMTHNALFIDEQFHQHYNYDEILKKNNWAISAILKTPRPLDKVIHSIIVATEVVLFRDKLLGHPERPLVHPPTNMLIDQALISIDSVKTIISTSNFKALISPRVNYLLQNAEEKLSKIKRLN</sequence>